<proteinExistence type="predicted"/>
<feature type="non-terminal residue" evidence="1">
    <location>
        <position position="243"/>
    </location>
</feature>
<dbReference type="Proteomes" id="UP001233999">
    <property type="component" value="Unassembled WGS sequence"/>
</dbReference>
<accession>A0AAD8A8H6</accession>
<name>A0AAD8A8H6_DIPPU</name>
<comment type="caution">
    <text evidence="1">The sequence shown here is derived from an EMBL/GenBank/DDBJ whole genome shotgun (WGS) entry which is preliminary data.</text>
</comment>
<organism evidence="1 2">
    <name type="scientific">Diploptera punctata</name>
    <name type="common">Pacific beetle cockroach</name>
    <dbReference type="NCBI Taxonomy" id="6984"/>
    <lineage>
        <taxon>Eukaryota</taxon>
        <taxon>Metazoa</taxon>
        <taxon>Ecdysozoa</taxon>
        <taxon>Arthropoda</taxon>
        <taxon>Hexapoda</taxon>
        <taxon>Insecta</taxon>
        <taxon>Pterygota</taxon>
        <taxon>Neoptera</taxon>
        <taxon>Polyneoptera</taxon>
        <taxon>Dictyoptera</taxon>
        <taxon>Blattodea</taxon>
        <taxon>Blaberoidea</taxon>
        <taxon>Blaberidae</taxon>
        <taxon>Diplopterinae</taxon>
        <taxon>Diploptera</taxon>
    </lineage>
</organism>
<sequence length="243" mass="28135">NIQHTFEHPAHVRTSSTRSNIQHTFAHVRINAEHPAHVRTRSNIQHTFDFSRINAEHPAHVRTSSTRSNIQHTFELMQNIQHTFGFFNFSIIYNDSFHNKIIKQSLITYAIHISNKLQIFSSKMKICIYILIRNLLNEGILVNLFNEEKLVQNIDPRLVVRSFDIGSIILHQNLSAVRVLRRQVVLMDIYAFPFLTMSLLSLPVSHPVRLGVRGMRCHSTRTLTVFFESSKPSFGMNASMDVY</sequence>
<dbReference type="AlphaFoldDB" id="A0AAD8A8H6"/>
<protein>
    <submittedName>
        <fullName evidence="1">Uncharacterized protein</fullName>
    </submittedName>
</protein>
<reference evidence="1" key="2">
    <citation type="submission" date="2023-05" db="EMBL/GenBank/DDBJ databases">
        <authorList>
            <person name="Fouks B."/>
        </authorList>
    </citation>
    <scope>NUCLEOTIDE SEQUENCE</scope>
    <source>
        <strain evidence="1">Stay&amp;Tobe</strain>
        <tissue evidence="1">Testes</tissue>
    </source>
</reference>
<feature type="non-terminal residue" evidence="1">
    <location>
        <position position="1"/>
    </location>
</feature>
<reference evidence="1" key="1">
    <citation type="journal article" date="2023" name="IScience">
        <title>Live-bearing cockroach genome reveals convergent evolutionary mechanisms linked to viviparity in insects and beyond.</title>
        <authorList>
            <person name="Fouks B."/>
            <person name="Harrison M.C."/>
            <person name="Mikhailova A.A."/>
            <person name="Marchal E."/>
            <person name="English S."/>
            <person name="Carruthers M."/>
            <person name="Jennings E.C."/>
            <person name="Chiamaka E.L."/>
            <person name="Frigard R.A."/>
            <person name="Pippel M."/>
            <person name="Attardo G.M."/>
            <person name="Benoit J.B."/>
            <person name="Bornberg-Bauer E."/>
            <person name="Tobe S.S."/>
        </authorList>
    </citation>
    <scope>NUCLEOTIDE SEQUENCE</scope>
    <source>
        <strain evidence="1">Stay&amp;Tobe</strain>
    </source>
</reference>
<keyword evidence="2" id="KW-1185">Reference proteome</keyword>
<gene>
    <name evidence="1" type="ORF">L9F63_014139</name>
</gene>
<evidence type="ECO:0000313" key="1">
    <source>
        <dbReference type="EMBL" id="KAJ9594414.1"/>
    </source>
</evidence>
<dbReference type="EMBL" id="JASPKZ010003046">
    <property type="protein sequence ID" value="KAJ9594414.1"/>
    <property type="molecule type" value="Genomic_DNA"/>
</dbReference>
<evidence type="ECO:0000313" key="2">
    <source>
        <dbReference type="Proteomes" id="UP001233999"/>
    </source>
</evidence>